<accession>A0A0Q2LZW4</accession>
<dbReference type="PANTHER" id="PTHR34075">
    <property type="entry name" value="BLR3430 PROTEIN"/>
    <property type="match status" value="1"/>
</dbReference>
<dbReference type="InterPro" id="IPR052513">
    <property type="entry name" value="Thioester_dehydratase-like"/>
</dbReference>
<sequence length="144" mass="16216">MAGGLRLSRLPVPALTELSRPFWTSGAQGVLRMQRCRHCQRLCHPSGLRCPRDHGFLEYVTLSGRARVESWTVNRHQFFPGFTPPYLIAFVNPVEDESARLLTNLVNIAAEDVAAGLPVRVLFERRTADDGAEEVFVPLFEPDR</sequence>
<dbReference type="InterPro" id="IPR002878">
    <property type="entry name" value="ChsH2_C"/>
</dbReference>
<evidence type="ECO:0000313" key="3">
    <source>
        <dbReference type="Proteomes" id="UP000051677"/>
    </source>
</evidence>
<dbReference type="PANTHER" id="PTHR34075:SF5">
    <property type="entry name" value="BLR3430 PROTEIN"/>
    <property type="match status" value="1"/>
</dbReference>
<dbReference type="GO" id="GO:0003677">
    <property type="term" value="F:DNA binding"/>
    <property type="evidence" value="ECO:0007669"/>
    <property type="project" value="UniProtKB-KW"/>
</dbReference>
<dbReference type="InterPro" id="IPR012340">
    <property type="entry name" value="NA-bd_OB-fold"/>
</dbReference>
<name>A0A0Q2LZW4_MYCGO</name>
<evidence type="ECO:0000259" key="1">
    <source>
        <dbReference type="Pfam" id="PF01796"/>
    </source>
</evidence>
<evidence type="ECO:0000313" key="2">
    <source>
        <dbReference type="EMBL" id="KQH81162.1"/>
    </source>
</evidence>
<dbReference type="Pfam" id="PF01796">
    <property type="entry name" value="OB_ChsH2_C"/>
    <property type="match status" value="1"/>
</dbReference>
<dbReference type="Proteomes" id="UP000051677">
    <property type="component" value="Unassembled WGS sequence"/>
</dbReference>
<feature type="domain" description="ChsH2 C-terminal OB-fold" evidence="1">
    <location>
        <begin position="59"/>
        <end position="123"/>
    </location>
</feature>
<reference evidence="2 3" key="1">
    <citation type="submission" date="2015-10" db="EMBL/GenBank/DDBJ databases">
        <title>Mycobacterium gordonae draft genome assembly.</title>
        <authorList>
            <person name="Ustinova V."/>
            <person name="Smirnova T."/>
            <person name="Blagodatskikh K."/>
            <person name="Varlamov D."/>
            <person name="Larionova E."/>
            <person name="Chernousova L."/>
        </authorList>
    </citation>
    <scope>NUCLEOTIDE SEQUENCE [LARGE SCALE GENOMIC DNA]</scope>
    <source>
        <strain evidence="2 3">CTRI 14-8773</strain>
    </source>
</reference>
<dbReference type="AlphaFoldDB" id="A0A0Q2LZW4"/>
<proteinExistence type="predicted"/>
<keyword evidence="2" id="KW-0238">DNA-binding</keyword>
<dbReference type="SUPFAM" id="SSF50249">
    <property type="entry name" value="Nucleic acid-binding proteins"/>
    <property type="match status" value="1"/>
</dbReference>
<protein>
    <submittedName>
        <fullName evidence="2">DNA-binding protein</fullName>
    </submittedName>
</protein>
<organism evidence="2 3">
    <name type="scientific">Mycobacterium gordonae</name>
    <dbReference type="NCBI Taxonomy" id="1778"/>
    <lineage>
        <taxon>Bacteria</taxon>
        <taxon>Bacillati</taxon>
        <taxon>Actinomycetota</taxon>
        <taxon>Actinomycetes</taxon>
        <taxon>Mycobacteriales</taxon>
        <taxon>Mycobacteriaceae</taxon>
        <taxon>Mycobacterium</taxon>
    </lineage>
</organism>
<dbReference type="EMBL" id="LKTM01000001">
    <property type="protein sequence ID" value="KQH81162.1"/>
    <property type="molecule type" value="Genomic_DNA"/>
</dbReference>
<comment type="caution">
    <text evidence="2">The sequence shown here is derived from an EMBL/GenBank/DDBJ whole genome shotgun (WGS) entry which is preliminary data.</text>
</comment>
<gene>
    <name evidence="2" type="ORF">AO501_06045</name>
</gene>